<dbReference type="Proteomes" id="UP000321567">
    <property type="component" value="Unassembled WGS sequence"/>
</dbReference>
<sequence length="124" mass="13598">MDLDHSARFFLVLIFVLGLIFLLAFLVRRFGPGLTGRWRPGRRLSVVEVMAVDPKRRLVLIRRDDTEHLLLIGGTTDVVIETLGPRLPESIPPPGEASASFARHLAAAVPDSPLPSSPVREASP</sequence>
<keyword evidence="4 7" id="KW-0472">Membrane</keyword>
<proteinExistence type="inferred from homology"/>
<comment type="subcellular location">
    <subcellularLocation>
        <location evidence="7">Cell membrane</location>
    </subcellularLocation>
    <subcellularLocation>
        <location evidence="7">Bacterial flagellum basal body</location>
    </subcellularLocation>
</comment>
<keyword evidence="2 7" id="KW-0812">Transmembrane</keyword>
<comment type="similarity">
    <text evidence="6 7">Belongs to the FliO/MopB family.</text>
</comment>
<dbReference type="PANTHER" id="PTHR38766:SF1">
    <property type="entry name" value="FLAGELLAR PROTEIN FLIO"/>
    <property type="match status" value="1"/>
</dbReference>
<gene>
    <name evidence="8" type="ORF">ROR02_04330</name>
</gene>
<keyword evidence="5 7" id="KW-0975">Bacterial flagellum</keyword>
<comment type="caution">
    <text evidence="8">The sequence shown here is derived from an EMBL/GenBank/DDBJ whole genome shotgun (WGS) entry which is preliminary data.</text>
</comment>
<evidence type="ECO:0000256" key="4">
    <source>
        <dbReference type="ARBA" id="ARBA00023136"/>
    </source>
</evidence>
<dbReference type="InterPro" id="IPR022781">
    <property type="entry name" value="Flagellar_biosynth_FliO"/>
</dbReference>
<keyword evidence="1 7" id="KW-1003">Cell membrane</keyword>
<keyword evidence="8" id="KW-0966">Cell projection</keyword>
<dbReference type="GO" id="GO:0044781">
    <property type="term" value="P:bacterial-type flagellum organization"/>
    <property type="evidence" value="ECO:0007669"/>
    <property type="project" value="UniProtKB-UniRule"/>
</dbReference>
<dbReference type="OrthoDB" id="8456606at2"/>
<dbReference type="Pfam" id="PF04347">
    <property type="entry name" value="FliO"/>
    <property type="match status" value="1"/>
</dbReference>
<evidence type="ECO:0000256" key="6">
    <source>
        <dbReference type="ARBA" id="ARBA00037937"/>
    </source>
</evidence>
<dbReference type="PANTHER" id="PTHR38766">
    <property type="entry name" value="FLAGELLAR PROTEIN FLIO"/>
    <property type="match status" value="1"/>
</dbReference>
<feature type="transmembrane region" description="Helical" evidence="7">
    <location>
        <begin position="6"/>
        <end position="27"/>
    </location>
</feature>
<keyword evidence="9" id="KW-1185">Reference proteome</keyword>
<dbReference type="InterPro" id="IPR052205">
    <property type="entry name" value="FliO/MopB"/>
</dbReference>
<dbReference type="GO" id="GO:0009425">
    <property type="term" value="C:bacterial-type flagellum basal body"/>
    <property type="evidence" value="ECO:0007669"/>
    <property type="project" value="UniProtKB-SubCell"/>
</dbReference>
<accession>A0A512H4C0</accession>
<dbReference type="AlphaFoldDB" id="A0A512H4C0"/>
<name>A0A512H4C0_9PROT</name>
<organism evidence="8 9">
    <name type="scientific">Pararhodospirillum oryzae</name>
    <dbReference type="NCBI Taxonomy" id="478448"/>
    <lineage>
        <taxon>Bacteria</taxon>
        <taxon>Pseudomonadati</taxon>
        <taxon>Pseudomonadota</taxon>
        <taxon>Alphaproteobacteria</taxon>
        <taxon>Rhodospirillales</taxon>
        <taxon>Rhodospirillaceae</taxon>
        <taxon>Pararhodospirillum</taxon>
    </lineage>
</organism>
<dbReference type="GO" id="GO:0005886">
    <property type="term" value="C:plasma membrane"/>
    <property type="evidence" value="ECO:0007669"/>
    <property type="project" value="UniProtKB-SubCell"/>
</dbReference>
<evidence type="ECO:0000313" key="9">
    <source>
        <dbReference type="Proteomes" id="UP000321567"/>
    </source>
</evidence>
<protein>
    <recommendedName>
        <fullName evidence="7">Flagellar protein</fullName>
    </recommendedName>
</protein>
<evidence type="ECO:0000256" key="3">
    <source>
        <dbReference type="ARBA" id="ARBA00022989"/>
    </source>
</evidence>
<reference evidence="8 9" key="1">
    <citation type="submission" date="2019-07" db="EMBL/GenBank/DDBJ databases">
        <title>Whole genome shotgun sequence of Rhodospirillum oryzae NBRC 107573.</title>
        <authorList>
            <person name="Hosoyama A."/>
            <person name="Uohara A."/>
            <person name="Ohji S."/>
            <person name="Ichikawa N."/>
        </authorList>
    </citation>
    <scope>NUCLEOTIDE SEQUENCE [LARGE SCALE GENOMIC DNA]</scope>
    <source>
        <strain evidence="8 9">NBRC 107573</strain>
    </source>
</reference>
<dbReference type="EMBL" id="BJZO01000007">
    <property type="protein sequence ID" value="GEO80302.1"/>
    <property type="molecule type" value="Genomic_DNA"/>
</dbReference>
<keyword evidence="3 7" id="KW-1133">Transmembrane helix</keyword>
<dbReference type="NCBIfam" id="TIGR03500">
    <property type="entry name" value="FliO_TIGR"/>
    <property type="match status" value="1"/>
</dbReference>
<keyword evidence="8" id="KW-0282">Flagellum</keyword>
<evidence type="ECO:0000256" key="5">
    <source>
        <dbReference type="ARBA" id="ARBA00023143"/>
    </source>
</evidence>
<evidence type="ECO:0000256" key="7">
    <source>
        <dbReference type="RuleBase" id="RU362064"/>
    </source>
</evidence>
<dbReference type="RefSeq" id="WP_147162366.1">
    <property type="nucleotide sequence ID" value="NZ_BJZO01000007.1"/>
</dbReference>
<evidence type="ECO:0000313" key="8">
    <source>
        <dbReference type="EMBL" id="GEO80302.1"/>
    </source>
</evidence>
<evidence type="ECO:0000256" key="2">
    <source>
        <dbReference type="ARBA" id="ARBA00022692"/>
    </source>
</evidence>
<evidence type="ECO:0000256" key="1">
    <source>
        <dbReference type="ARBA" id="ARBA00022475"/>
    </source>
</evidence>
<keyword evidence="8" id="KW-0969">Cilium</keyword>